<evidence type="ECO:0000313" key="1">
    <source>
        <dbReference type="EMBL" id="NME69211.1"/>
    </source>
</evidence>
<protein>
    <submittedName>
        <fullName evidence="1">Uncharacterized protein</fullName>
    </submittedName>
</protein>
<dbReference type="RefSeq" id="WP_169657496.1">
    <property type="nucleotide sequence ID" value="NZ_JABANE010000037.1"/>
</dbReference>
<sequence>MKRFKFFFIKGVVSRKGEPFNVVFGTDNELEIKDLYNSLYDLHINIDTVKGIDFDELIHFNDHVITTDLESLKYF</sequence>
<keyword evidence="2" id="KW-1185">Reference proteome</keyword>
<comment type="caution">
    <text evidence="1">The sequence shown here is derived from an EMBL/GenBank/DDBJ whole genome shotgun (WGS) entry which is preliminary data.</text>
</comment>
<accession>A0A7X9RV13</accession>
<gene>
    <name evidence="1" type="ORF">HHU12_14640</name>
</gene>
<name>A0A7X9RV13_9BACT</name>
<dbReference type="EMBL" id="JABANE010000037">
    <property type="protein sequence ID" value="NME69211.1"/>
    <property type="molecule type" value="Genomic_DNA"/>
</dbReference>
<dbReference type="AlphaFoldDB" id="A0A7X9RV13"/>
<proteinExistence type="predicted"/>
<reference evidence="1 2" key="1">
    <citation type="submission" date="2020-04" db="EMBL/GenBank/DDBJ databases">
        <title>Flammeovirga sp. SR4, a novel species isolated from seawater.</title>
        <authorList>
            <person name="Wang X."/>
        </authorList>
    </citation>
    <scope>NUCLEOTIDE SEQUENCE [LARGE SCALE GENOMIC DNA]</scope>
    <source>
        <strain evidence="1 2">ATCC 23126</strain>
    </source>
</reference>
<evidence type="ECO:0000313" key="2">
    <source>
        <dbReference type="Proteomes" id="UP000576082"/>
    </source>
</evidence>
<organism evidence="1 2">
    <name type="scientific">Flammeovirga aprica JL-4</name>
    <dbReference type="NCBI Taxonomy" id="694437"/>
    <lineage>
        <taxon>Bacteria</taxon>
        <taxon>Pseudomonadati</taxon>
        <taxon>Bacteroidota</taxon>
        <taxon>Cytophagia</taxon>
        <taxon>Cytophagales</taxon>
        <taxon>Flammeovirgaceae</taxon>
        <taxon>Flammeovirga</taxon>
    </lineage>
</organism>
<dbReference type="Proteomes" id="UP000576082">
    <property type="component" value="Unassembled WGS sequence"/>
</dbReference>